<dbReference type="AlphaFoldDB" id="A0A939JCQ1"/>
<comment type="caution">
    <text evidence="2">The sequence shown here is derived from an EMBL/GenBank/DDBJ whole genome shotgun (WGS) entry which is preliminary data.</text>
</comment>
<reference evidence="2" key="1">
    <citation type="submission" date="2021-03" db="EMBL/GenBank/DDBJ databases">
        <authorList>
            <person name="Kim M.K."/>
        </authorList>
    </citation>
    <scope>NUCLEOTIDE SEQUENCE</scope>
    <source>
        <strain evidence="2">BT186</strain>
    </source>
</reference>
<dbReference type="EMBL" id="JAFLQZ010000006">
    <property type="protein sequence ID" value="MBO0358600.1"/>
    <property type="molecule type" value="Genomic_DNA"/>
</dbReference>
<protein>
    <recommendedName>
        <fullName evidence="1">Restriction endonuclease type II NotI domain-containing protein</fullName>
    </recommendedName>
</protein>
<name>A0A939JCQ1_9BACT</name>
<evidence type="ECO:0000313" key="2">
    <source>
        <dbReference type="EMBL" id="MBO0358600.1"/>
    </source>
</evidence>
<dbReference type="RefSeq" id="WP_206984527.1">
    <property type="nucleotide sequence ID" value="NZ_JAFLQZ010000006.1"/>
</dbReference>
<dbReference type="Proteomes" id="UP000664144">
    <property type="component" value="Unassembled WGS sequence"/>
</dbReference>
<feature type="domain" description="Restriction endonuclease type II NotI" evidence="1">
    <location>
        <begin position="103"/>
        <end position="231"/>
    </location>
</feature>
<evidence type="ECO:0000313" key="3">
    <source>
        <dbReference type="Proteomes" id="UP000664144"/>
    </source>
</evidence>
<dbReference type="InterPro" id="IPR022009">
    <property type="entry name" value="Resctriction_endonuc_II_NotI"/>
</dbReference>
<accession>A0A939JCQ1</accession>
<organism evidence="2 3">
    <name type="scientific">Hymenobacter telluris</name>
    <dbReference type="NCBI Taxonomy" id="2816474"/>
    <lineage>
        <taxon>Bacteria</taxon>
        <taxon>Pseudomonadati</taxon>
        <taxon>Bacteroidota</taxon>
        <taxon>Cytophagia</taxon>
        <taxon>Cytophagales</taxon>
        <taxon>Hymenobacteraceae</taxon>
        <taxon>Hymenobacter</taxon>
    </lineage>
</organism>
<dbReference type="Pfam" id="PF12183">
    <property type="entry name" value="NotI"/>
    <property type="match status" value="1"/>
</dbReference>
<keyword evidence="3" id="KW-1185">Reference proteome</keyword>
<evidence type="ECO:0000259" key="1">
    <source>
        <dbReference type="Pfam" id="PF12183"/>
    </source>
</evidence>
<sequence length="270" mass="30432">MPIDPTTIICEILGQPAPDMRNPANADYECPFLSGPCTKRSPQLEGPYPVCTIFRPNSTDPICVCPKRLNEIDIVKDVLENCWPGTPPNPANIKVTSEVHLGHLGNMDLVIAELTSSGHVKKFVSVEYQAIDITGSYFPAYTALTNSDQLKKKSTLGLNWMNVYKRYVTQLIGKGFQHHQWNTIMISVMQETVMNRMLKIGNINEVPLNNSNIVFLGYKYVFDSEENVYKLELSRVYPTTHQNITNGPLYREVIDVHDAKAKILSRMNGE</sequence>
<proteinExistence type="predicted"/>
<gene>
    <name evidence="2" type="ORF">J0X19_11640</name>
</gene>